<dbReference type="Proteomes" id="UP001266305">
    <property type="component" value="Unassembled WGS sequence"/>
</dbReference>
<keyword evidence="2" id="KW-0378">Hydrolase</keyword>
<keyword evidence="3" id="KW-1185">Reference proteome</keyword>
<keyword evidence="2" id="KW-0645">Protease</keyword>
<gene>
    <name evidence="2" type="primary">ATP23</name>
    <name evidence="2" type="ORF">P7K49_019601</name>
</gene>
<dbReference type="GO" id="GO:0006508">
    <property type="term" value="P:proteolysis"/>
    <property type="evidence" value="ECO:0007669"/>
    <property type="project" value="UniProtKB-KW"/>
</dbReference>
<name>A0ABQ9UYR8_SAGOE</name>
<protein>
    <submittedName>
        <fullName evidence="2">Mitochondrial inner membrane protease atp23</fullName>
    </submittedName>
</protein>
<comment type="caution">
    <text evidence="2">The sequence shown here is derived from an EMBL/GenBank/DDBJ whole genome shotgun (WGS) entry which is preliminary data.</text>
</comment>
<evidence type="ECO:0000313" key="2">
    <source>
        <dbReference type="EMBL" id="KAK2101934.1"/>
    </source>
</evidence>
<dbReference type="EMBL" id="JASSZA010000009">
    <property type="protein sequence ID" value="KAK2101934.1"/>
    <property type="molecule type" value="Genomic_DNA"/>
</dbReference>
<evidence type="ECO:0000256" key="1">
    <source>
        <dbReference type="SAM" id="MobiDB-lite"/>
    </source>
</evidence>
<feature type="region of interest" description="Disordered" evidence="1">
    <location>
        <begin position="1"/>
        <end position="22"/>
    </location>
</feature>
<reference evidence="2 3" key="1">
    <citation type="submission" date="2023-05" db="EMBL/GenBank/DDBJ databases">
        <title>B98-5 Cell Line De Novo Hybrid Assembly: An Optical Mapping Approach.</title>
        <authorList>
            <person name="Kananen K."/>
            <person name="Auerbach J.A."/>
            <person name="Kautto E."/>
            <person name="Blachly J.S."/>
        </authorList>
    </citation>
    <scope>NUCLEOTIDE SEQUENCE [LARGE SCALE GENOMIC DNA]</scope>
    <source>
        <strain evidence="2">B95-8</strain>
        <tissue evidence="2">Cell line</tissue>
    </source>
</reference>
<proteinExistence type="predicted"/>
<sequence>MEGAPDVRGPGPAAGEQLQQPHVSCRVFPTRLAQGNPQQGFLSSFFSSNQKCQLRLLRTLETSRSHDLESGVRQSG</sequence>
<accession>A0ABQ9UYR8</accession>
<evidence type="ECO:0000313" key="3">
    <source>
        <dbReference type="Proteomes" id="UP001266305"/>
    </source>
</evidence>
<feature type="non-terminal residue" evidence="2">
    <location>
        <position position="76"/>
    </location>
</feature>
<organism evidence="2 3">
    <name type="scientific">Saguinus oedipus</name>
    <name type="common">Cotton-top tamarin</name>
    <name type="synonym">Oedipomidas oedipus</name>
    <dbReference type="NCBI Taxonomy" id="9490"/>
    <lineage>
        <taxon>Eukaryota</taxon>
        <taxon>Metazoa</taxon>
        <taxon>Chordata</taxon>
        <taxon>Craniata</taxon>
        <taxon>Vertebrata</taxon>
        <taxon>Euteleostomi</taxon>
        <taxon>Mammalia</taxon>
        <taxon>Eutheria</taxon>
        <taxon>Euarchontoglires</taxon>
        <taxon>Primates</taxon>
        <taxon>Haplorrhini</taxon>
        <taxon>Platyrrhini</taxon>
        <taxon>Cebidae</taxon>
        <taxon>Callitrichinae</taxon>
        <taxon>Saguinus</taxon>
    </lineage>
</organism>
<dbReference type="GO" id="GO:0008233">
    <property type="term" value="F:peptidase activity"/>
    <property type="evidence" value="ECO:0007669"/>
    <property type="project" value="UniProtKB-KW"/>
</dbReference>